<dbReference type="InterPro" id="IPR001245">
    <property type="entry name" value="Ser-Thr/Tyr_kinase_cat_dom"/>
</dbReference>
<evidence type="ECO:0000256" key="6">
    <source>
        <dbReference type="ARBA" id="ARBA00022840"/>
    </source>
</evidence>
<dbReference type="FunFam" id="1.10.510.10:FF:001023">
    <property type="entry name" value="Os07g0541700 protein"/>
    <property type="match status" value="1"/>
</dbReference>
<dbReference type="InterPro" id="IPR000719">
    <property type="entry name" value="Prot_kinase_dom"/>
</dbReference>
<evidence type="ECO:0000313" key="11">
    <source>
        <dbReference type="Proteomes" id="UP000245207"/>
    </source>
</evidence>
<dbReference type="PROSITE" id="PS00108">
    <property type="entry name" value="PROTEIN_KINASE_ST"/>
    <property type="match status" value="1"/>
</dbReference>
<dbReference type="GO" id="GO:0009506">
    <property type="term" value="C:plasmodesma"/>
    <property type="evidence" value="ECO:0007669"/>
    <property type="project" value="TreeGrafter"/>
</dbReference>
<dbReference type="GO" id="GO:0030246">
    <property type="term" value="F:carbohydrate binding"/>
    <property type="evidence" value="ECO:0007669"/>
    <property type="project" value="UniProtKB-KW"/>
</dbReference>
<protein>
    <recommendedName>
        <fullName evidence="1">non-specific serine/threonine protein kinase</fullName>
        <ecNumber evidence="1">2.7.11.1</ecNumber>
    </recommendedName>
</protein>
<dbReference type="PANTHER" id="PTHR27003:SF359">
    <property type="entry name" value="SERINE_THREONINE-PROTEIN KINASE UNC-51-RELATED"/>
    <property type="match status" value="1"/>
</dbReference>
<dbReference type="Gene3D" id="3.30.200.20">
    <property type="entry name" value="Phosphorylase Kinase, domain 1"/>
    <property type="match status" value="1"/>
</dbReference>
<dbReference type="Pfam" id="PF07714">
    <property type="entry name" value="PK_Tyr_Ser-Thr"/>
    <property type="match status" value="1"/>
</dbReference>
<dbReference type="STRING" id="35608.A0A2U1MPJ8"/>
<keyword evidence="5" id="KW-0418">Kinase</keyword>
<dbReference type="OrthoDB" id="1689256at2759"/>
<dbReference type="SMART" id="SM00220">
    <property type="entry name" value="S_TKc"/>
    <property type="match status" value="1"/>
</dbReference>
<keyword evidence="3" id="KW-0808">Transferase</keyword>
<dbReference type="Gene3D" id="1.10.510.10">
    <property type="entry name" value="Transferase(Phosphotransferase) domain 1"/>
    <property type="match status" value="1"/>
</dbReference>
<dbReference type="PIRSF" id="PIRSF000654">
    <property type="entry name" value="Integrin-linked_kinase"/>
    <property type="match status" value="1"/>
</dbReference>
<proteinExistence type="predicted"/>
<evidence type="ECO:0000256" key="4">
    <source>
        <dbReference type="ARBA" id="ARBA00022741"/>
    </source>
</evidence>
<keyword evidence="4" id="KW-0547">Nucleotide-binding</keyword>
<dbReference type="PROSITE" id="PS50011">
    <property type="entry name" value="PROTEIN_KINASE_DOM"/>
    <property type="match status" value="1"/>
</dbReference>
<gene>
    <name evidence="10" type="ORF">CTI12_AA354820</name>
</gene>
<dbReference type="PANTHER" id="PTHR27003">
    <property type="entry name" value="OS07G0166700 PROTEIN"/>
    <property type="match status" value="1"/>
</dbReference>
<keyword evidence="2" id="KW-0723">Serine/threonine-protein kinase</keyword>
<dbReference type="EMBL" id="PKPP01004695">
    <property type="protein sequence ID" value="PWA63179.1"/>
    <property type="molecule type" value="Genomic_DNA"/>
</dbReference>
<feature type="domain" description="Protein kinase" evidence="9">
    <location>
        <begin position="25"/>
        <end position="305"/>
    </location>
</feature>
<sequence length="313" mass="36245">MSSSDLRLEDFRIPLDEIKVATDNFSQNYKIETGGFGIVYKAHLSERFKIRTVAIKRLDRSVYPGKEEFLSELKLMFRFQHEHIITFIGYCDDDDERITVTKYAINGSLDEHLEDHNRRTCLTWAKRLKICFGVARGLEYLHSGLEEDDIIIHRDIKSGNILLDENLEAQISDFGLSISVLKSQQKVYDGPAGTRFYLDPIYQESGILKAQADVYSFGVVLFELLTGMLAYERKRMGDDKPQFMIKLVRRYYDVGLDKLLDPLIRDQMVCRSLHAVEKIAYKCISFNTEDRPTMDKIIKTLEEALNIQVSLFI</sequence>
<dbReference type="AlphaFoldDB" id="A0A2U1MPJ8"/>
<dbReference type="GO" id="GO:0005524">
    <property type="term" value="F:ATP binding"/>
    <property type="evidence" value="ECO:0007669"/>
    <property type="project" value="UniProtKB-KW"/>
</dbReference>
<comment type="caution">
    <text evidence="10">The sequence shown here is derived from an EMBL/GenBank/DDBJ whole genome shotgun (WGS) entry which is preliminary data.</text>
</comment>
<evidence type="ECO:0000256" key="2">
    <source>
        <dbReference type="ARBA" id="ARBA00022527"/>
    </source>
</evidence>
<dbReference type="SUPFAM" id="SSF56112">
    <property type="entry name" value="Protein kinase-like (PK-like)"/>
    <property type="match status" value="1"/>
</dbReference>
<keyword evidence="11" id="KW-1185">Reference proteome</keyword>
<dbReference type="EC" id="2.7.11.1" evidence="1"/>
<evidence type="ECO:0000256" key="5">
    <source>
        <dbReference type="ARBA" id="ARBA00022777"/>
    </source>
</evidence>
<comment type="catalytic activity">
    <reaction evidence="8">
        <text>L-seryl-[protein] + ATP = O-phospho-L-seryl-[protein] + ADP + H(+)</text>
        <dbReference type="Rhea" id="RHEA:17989"/>
        <dbReference type="Rhea" id="RHEA-COMP:9863"/>
        <dbReference type="Rhea" id="RHEA-COMP:11604"/>
        <dbReference type="ChEBI" id="CHEBI:15378"/>
        <dbReference type="ChEBI" id="CHEBI:29999"/>
        <dbReference type="ChEBI" id="CHEBI:30616"/>
        <dbReference type="ChEBI" id="CHEBI:83421"/>
        <dbReference type="ChEBI" id="CHEBI:456216"/>
        <dbReference type="EC" id="2.7.11.1"/>
    </reaction>
</comment>
<dbReference type="InterPro" id="IPR008271">
    <property type="entry name" value="Ser/Thr_kinase_AS"/>
</dbReference>
<keyword evidence="10" id="KW-0430">Lectin</keyword>
<name>A0A2U1MPJ8_ARTAN</name>
<dbReference type="InterPro" id="IPR045272">
    <property type="entry name" value="ANXUR1/2-like"/>
</dbReference>
<evidence type="ECO:0000256" key="3">
    <source>
        <dbReference type="ARBA" id="ARBA00022679"/>
    </source>
</evidence>
<evidence type="ECO:0000259" key="9">
    <source>
        <dbReference type="PROSITE" id="PS50011"/>
    </source>
</evidence>
<reference evidence="10 11" key="1">
    <citation type="journal article" date="2018" name="Mol. Plant">
        <title>The genome of Artemisia annua provides insight into the evolution of Asteraceae family and artemisinin biosynthesis.</title>
        <authorList>
            <person name="Shen Q."/>
            <person name="Zhang L."/>
            <person name="Liao Z."/>
            <person name="Wang S."/>
            <person name="Yan T."/>
            <person name="Shi P."/>
            <person name="Liu M."/>
            <person name="Fu X."/>
            <person name="Pan Q."/>
            <person name="Wang Y."/>
            <person name="Lv Z."/>
            <person name="Lu X."/>
            <person name="Zhang F."/>
            <person name="Jiang W."/>
            <person name="Ma Y."/>
            <person name="Chen M."/>
            <person name="Hao X."/>
            <person name="Li L."/>
            <person name="Tang Y."/>
            <person name="Lv G."/>
            <person name="Zhou Y."/>
            <person name="Sun X."/>
            <person name="Brodelius P.E."/>
            <person name="Rose J.K.C."/>
            <person name="Tang K."/>
        </authorList>
    </citation>
    <scope>NUCLEOTIDE SEQUENCE [LARGE SCALE GENOMIC DNA]</scope>
    <source>
        <strain evidence="11">cv. Huhao1</strain>
        <tissue evidence="10">Leaf</tissue>
    </source>
</reference>
<dbReference type="GO" id="GO:0004714">
    <property type="term" value="F:transmembrane receptor protein tyrosine kinase activity"/>
    <property type="evidence" value="ECO:0007669"/>
    <property type="project" value="InterPro"/>
</dbReference>
<dbReference type="GO" id="GO:0004674">
    <property type="term" value="F:protein serine/threonine kinase activity"/>
    <property type="evidence" value="ECO:0007669"/>
    <property type="project" value="UniProtKB-KW"/>
</dbReference>
<evidence type="ECO:0000256" key="1">
    <source>
        <dbReference type="ARBA" id="ARBA00012513"/>
    </source>
</evidence>
<evidence type="ECO:0000256" key="8">
    <source>
        <dbReference type="ARBA" id="ARBA00048679"/>
    </source>
</evidence>
<comment type="catalytic activity">
    <reaction evidence="7">
        <text>L-threonyl-[protein] + ATP = O-phospho-L-threonyl-[protein] + ADP + H(+)</text>
        <dbReference type="Rhea" id="RHEA:46608"/>
        <dbReference type="Rhea" id="RHEA-COMP:11060"/>
        <dbReference type="Rhea" id="RHEA-COMP:11605"/>
        <dbReference type="ChEBI" id="CHEBI:15378"/>
        <dbReference type="ChEBI" id="CHEBI:30013"/>
        <dbReference type="ChEBI" id="CHEBI:30616"/>
        <dbReference type="ChEBI" id="CHEBI:61977"/>
        <dbReference type="ChEBI" id="CHEBI:456216"/>
        <dbReference type="EC" id="2.7.11.1"/>
    </reaction>
</comment>
<organism evidence="10 11">
    <name type="scientific">Artemisia annua</name>
    <name type="common">Sweet wormwood</name>
    <dbReference type="NCBI Taxonomy" id="35608"/>
    <lineage>
        <taxon>Eukaryota</taxon>
        <taxon>Viridiplantae</taxon>
        <taxon>Streptophyta</taxon>
        <taxon>Embryophyta</taxon>
        <taxon>Tracheophyta</taxon>
        <taxon>Spermatophyta</taxon>
        <taxon>Magnoliopsida</taxon>
        <taxon>eudicotyledons</taxon>
        <taxon>Gunneridae</taxon>
        <taxon>Pentapetalae</taxon>
        <taxon>asterids</taxon>
        <taxon>campanulids</taxon>
        <taxon>Asterales</taxon>
        <taxon>Asteraceae</taxon>
        <taxon>Asteroideae</taxon>
        <taxon>Anthemideae</taxon>
        <taxon>Artemisiinae</taxon>
        <taxon>Artemisia</taxon>
    </lineage>
</organism>
<dbReference type="Proteomes" id="UP000245207">
    <property type="component" value="Unassembled WGS sequence"/>
</dbReference>
<evidence type="ECO:0000313" key="10">
    <source>
        <dbReference type="EMBL" id="PWA63179.1"/>
    </source>
</evidence>
<accession>A0A2U1MPJ8</accession>
<dbReference type="GO" id="GO:0005886">
    <property type="term" value="C:plasma membrane"/>
    <property type="evidence" value="ECO:0007669"/>
    <property type="project" value="TreeGrafter"/>
</dbReference>
<keyword evidence="6" id="KW-0067">ATP-binding</keyword>
<evidence type="ECO:0000256" key="7">
    <source>
        <dbReference type="ARBA" id="ARBA00047899"/>
    </source>
</evidence>
<dbReference type="InterPro" id="IPR011009">
    <property type="entry name" value="Kinase-like_dom_sf"/>
</dbReference>